<dbReference type="FunFam" id="1.25.40.10:FF:000343">
    <property type="entry name" value="Pentatricopeptide repeat-containing protein At3g58590"/>
    <property type="match status" value="1"/>
</dbReference>
<organism evidence="4 5">
    <name type="scientific">Eleusine coracana subsp. coracana</name>
    <dbReference type="NCBI Taxonomy" id="191504"/>
    <lineage>
        <taxon>Eukaryota</taxon>
        <taxon>Viridiplantae</taxon>
        <taxon>Streptophyta</taxon>
        <taxon>Embryophyta</taxon>
        <taxon>Tracheophyta</taxon>
        <taxon>Spermatophyta</taxon>
        <taxon>Magnoliopsida</taxon>
        <taxon>Liliopsida</taxon>
        <taxon>Poales</taxon>
        <taxon>Poaceae</taxon>
        <taxon>PACMAD clade</taxon>
        <taxon>Chloridoideae</taxon>
        <taxon>Cynodonteae</taxon>
        <taxon>Eleusininae</taxon>
        <taxon>Eleusine</taxon>
    </lineage>
</organism>
<dbReference type="PROSITE" id="PS51375">
    <property type="entry name" value="PPR"/>
    <property type="match status" value="5"/>
</dbReference>
<feature type="repeat" description="PPR" evidence="3">
    <location>
        <begin position="130"/>
        <end position="164"/>
    </location>
</feature>
<dbReference type="PANTHER" id="PTHR47926">
    <property type="entry name" value="PENTATRICOPEPTIDE REPEAT-CONTAINING PROTEIN"/>
    <property type="match status" value="1"/>
</dbReference>
<evidence type="ECO:0000256" key="1">
    <source>
        <dbReference type="ARBA" id="ARBA00022737"/>
    </source>
</evidence>
<protein>
    <recommendedName>
        <fullName evidence="6">Pentatricopeptide repeat-containing protein</fullName>
    </recommendedName>
</protein>
<dbReference type="Pfam" id="PF01535">
    <property type="entry name" value="PPR"/>
    <property type="match status" value="2"/>
</dbReference>
<feature type="repeat" description="PPR" evidence="3">
    <location>
        <begin position="363"/>
        <end position="397"/>
    </location>
</feature>
<dbReference type="Gene3D" id="1.25.40.10">
    <property type="entry name" value="Tetratricopeptide repeat domain"/>
    <property type="match status" value="4"/>
</dbReference>
<dbReference type="Pfam" id="PF13041">
    <property type="entry name" value="PPR_2"/>
    <property type="match status" value="3"/>
</dbReference>
<sequence length="573" mass="62287">MKARAKAAAAHHLKQLRGHPFPPALYPDPDRVHLSALRSAASPRLSLAACACLRCAGLPPPGRRALPALLRAAARCEDDAAAFVAGAHGMAVRVGVQDDGFVGTALVRAYASSGCVTDARNVFDGMTVRDVVAWGVMLDGYCQTQHYDEALLLFGKMKRSGVVPDQLILATVVSACAHTNQLRTGKALHSYMLVSDVFINAHLSSALINLYASCGNMEMAEKLYNRAQIKDLVSSTAMIFGCAKNGNVEIARSIFDGMPEKDVVSWSAMISAYTACNQPIEAFNLFNDMREHGVRPNEITMLSVISACANMGSLDKARWIHSFIENHGLSKTLRIYNALIDMFSKCGGLSIASNIFKAMPRKNVVTWTSMISALAMHGEGRSALDLFEQMRSQGVEPNEVTFLGLLHACCHAGLVDEGRSLFRCMVQECRMVPNHGHYGCMVDLLGRAKLLPEAVELIESMPLRPNVAIWCSLLAACWMHGDVKLGAFAAKNVLALNPKHDGASVLLSKIYAQSGSWNEAQEIRGAMKQHGVSKESGSSWMELDGEKRSENDKIIIELDGKMQIEDVPYATMC</sequence>
<reference evidence="4" key="2">
    <citation type="submission" date="2021-12" db="EMBL/GenBank/DDBJ databases">
        <title>Resequencing data analysis of finger millet.</title>
        <authorList>
            <person name="Hatakeyama M."/>
            <person name="Aluri S."/>
            <person name="Balachadran M.T."/>
            <person name="Sivarajan S.R."/>
            <person name="Poveda L."/>
            <person name="Shimizu-Inatsugi R."/>
            <person name="Schlapbach R."/>
            <person name="Sreeman S.M."/>
            <person name="Shimizu K.K."/>
        </authorList>
    </citation>
    <scope>NUCLEOTIDE SEQUENCE</scope>
</reference>
<comment type="caution">
    <text evidence="4">The sequence shown here is derived from an EMBL/GenBank/DDBJ whole genome shotgun (WGS) entry which is preliminary data.</text>
</comment>
<dbReference type="FunFam" id="1.25.40.10:FF:000184">
    <property type="entry name" value="Pentatricopeptide repeat-containing protein, chloroplastic"/>
    <property type="match status" value="1"/>
</dbReference>
<reference evidence="4" key="1">
    <citation type="journal article" date="2018" name="DNA Res.">
        <title>Multiple hybrid de novo genome assembly of finger millet, an orphan allotetraploid crop.</title>
        <authorList>
            <person name="Hatakeyama M."/>
            <person name="Aluri S."/>
            <person name="Balachadran M.T."/>
            <person name="Sivarajan S.R."/>
            <person name="Patrignani A."/>
            <person name="Gruter S."/>
            <person name="Poveda L."/>
            <person name="Shimizu-Inatsugi R."/>
            <person name="Baeten J."/>
            <person name="Francoijs K.J."/>
            <person name="Nataraja K.N."/>
            <person name="Reddy Y.A.N."/>
            <person name="Phadnis S."/>
            <person name="Ravikumar R.L."/>
            <person name="Schlapbach R."/>
            <person name="Sreeman S.M."/>
            <person name="Shimizu K.K."/>
        </authorList>
    </citation>
    <scope>NUCLEOTIDE SEQUENCE</scope>
</reference>
<evidence type="ECO:0008006" key="6">
    <source>
        <dbReference type="Google" id="ProtNLM"/>
    </source>
</evidence>
<feature type="repeat" description="PPR" evidence="3">
    <location>
        <begin position="231"/>
        <end position="261"/>
    </location>
</feature>
<dbReference type="InterPro" id="IPR046960">
    <property type="entry name" value="PPR_At4g14850-like_plant"/>
</dbReference>
<dbReference type="SUPFAM" id="SSF48452">
    <property type="entry name" value="TPR-like"/>
    <property type="match status" value="1"/>
</dbReference>
<evidence type="ECO:0000256" key="3">
    <source>
        <dbReference type="PROSITE-ProRule" id="PRU00708"/>
    </source>
</evidence>
<dbReference type="NCBIfam" id="TIGR00756">
    <property type="entry name" value="PPR"/>
    <property type="match status" value="5"/>
</dbReference>
<evidence type="ECO:0000313" key="4">
    <source>
        <dbReference type="EMBL" id="GJN25287.1"/>
    </source>
</evidence>
<dbReference type="GO" id="GO:0003723">
    <property type="term" value="F:RNA binding"/>
    <property type="evidence" value="ECO:0007669"/>
    <property type="project" value="InterPro"/>
</dbReference>
<evidence type="ECO:0000313" key="5">
    <source>
        <dbReference type="Proteomes" id="UP001054889"/>
    </source>
</evidence>
<dbReference type="Proteomes" id="UP001054889">
    <property type="component" value="Unassembled WGS sequence"/>
</dbReference>
<dbReference type="PANTHER" id="PTHR47926:SF347">
    <property type="entry name" value="PENTATRICOPEPTIDE REPEAT-CONTAINING PROTEIN"/>
    <property type="match status" value="1"/>
</dbReference>
<dbReference type="EMBL" id="BQKI01000078">
    <property type="protein sequence ID" value="GJN25287.1"/>
    <property type="molecule type" value="Genomic_DNA"/>
</dbReference>
<dbReference type="AlphaFoldDB" id="A0AAV5ES50"/>
<dbReference type="Pfam" id="PF20431">
    <property type="entry name" value="E_motif"/>
    <property type="match status" value="1"/>
</dbReference>
<feature type="repeat" description="PPR" evidence="3">
    <location>
        <begin position="398"/>
        <end position="428"/>
    </location>
</feature>
<gene>
    <name evidence="4" type="primary">gb13094</name>
    <name evidence="4" type="ORF">PR202_gb13094</name>
</gene>
<dbReference type="InterPro" id="IPR002885">
    <property type="entry name" value="PPR_rpt"/>
</dbReference>
<feature type="repeat" description="PPR" evidence="3">
    <location>
        <begin position="262"/>
        <end position="296"/>
    </location>
</feature>
<proteinExistence type="predicted"/>
<keyword evidence="5" id="KW-1185">Reference proteome</keyword>
<dbReference type="GO" id="GO:0009451">
    <property type="term" value="P:RNA modification"/>
    <property type="evidence" value="ECO:0007669"/>
    <property type="project" value="InterPro"/>
</dbReference>
<name>A0AAV5ES50_ELECO</name>
<dbReference type="InterPro" id="IPR011990">
    <property type="entry name" value="TPR-like_helical_dom_sf"/>
</dbReference>
<keyword evidence="2" id="KW-0809">Transit peptide</keyword>
<keyword evidence="1" id="KW-0677">Repeat</keyword>
<evidence type="ECO:0000256" key="2">
    <source>
        <dbReference type="ARBA" id="ARBA00022946"/>
    </source>
</evidence>
<dbReference type="FunFam" id="1.25.40.10:FF:000348">
    <property type="entry name" value="Pentatricopeptide repeat-containing protein chloroplastic"/>
    <property type="match status" value="1"/>
</dbReference>
<dbReference type="InterPro" id="IPR046848">
    <property type="entry name" value="E_motif"/>
</dbReference>
<accession>A0AAV5ES50</accession>